<evidence type="ECO:0000256" key="1">
    <source>
        <dbReference type="SAM" id="MobiDB-lite"/>
    </source>
</evidence>
<organism evidence="2 3">
    <name type="scientific">Spodoptera frugiperda</name>
    <name type="common">Fall armyworm</name>
    <dbReference type="NCBI Taxonomy" id="7108"/>
    <lineage>
        <taxon>Eukaryota</taxon>
        <taxon>Metazoa</taxon>
        <taxon>Ecdysozoa</taxon>
        <taxon>Arthropoda</taxon>
        <taxon>Hexapoda</taxon>
        <taxon>Insecta</taxon>
        <taxon>Pterygota</taxon>
        <taxon>Neoptera</taxon>
        <taxon>Endopterygota</taxon>
        <taxon>Lepidoptera</taxon>
        <taxon>Glossata</taxon>
        <taxon>Ditrysia</taxon>
        <taxon>Noctuoidea</taxon>
        <taxon>Noctuidae</taxon>
        <taxon>Amphipyrinae</taxon>
        <taxon>Spodoptera</taxon>
    </lineage>
</organism>
<reference evidence="3" key="1">
    <citation type="submission" date="2025-08" db="UniProtKB">
        <authorList>
            <consortium name="RefSeq"/>
        </authorList>
    </citation>
    <scope>IDENTIFICATION</scope>
    <source>
        <tissue evidence="3">Whole larval tissue</tissue>
    </source>
</reference>
<proteinExistence type="predicted"/>
<dbReference type="OrthoDB" id="7482593at2759"/>
<dbReference type="GeneID" id="118279321"/>
<feature type="compositionally biased region" description="Polar residues" evidence="1">
    <location>
        <begin position="97"/>
        <end position="113"/>
    </location>
</feature>
<dbReference type="RefSeq" id="XP_035454880.2">
    <property type="nucleotide sequence ID" value="XM_035598987.2"/>
</dbReference>
<evidence type="ECO:0000313" key="3">
    <source>
        <dbReference type="RefSeq" id="XP_035454880.2"/>
    </source>
</evidence>
<sequence length="838" mass="95969">MIVCAVRNSEFETMEDKEKDPQYSLEKCSYRFLQQTAKSMGLPSNVKKMYLIQLINAKRFSSEHAVALLIKQVRRERQHCSMLRKKAAKNRLKKNAQQSSEISSTSNGQSPPITHTPKRVSHILIRYSPEVHSPNKYPRTVQKSISITSSDRVLRSFNRIKKPSYLLNENLMSLLDSPEQRTERVNNTNKVEKCRIMKRVYAKKIFDGRHCFNNGEIVPAHRDATTSPPPTRRQRRLSGVYPLQPEDIKLPTVTVRRADGSISKLKAIIQKPLQQITDTPSNHRKEPLQITEKPHTEQNLVEIPQNVNYRPSNADTRTPNYNNQLTNWPTIGYRTSSASEIPHNLNYMSQNMAVTTFNYNYQVPSNALVNVPHNYARYSNSSEDTMSVGYRDNQSDDYGVYYHKKIRAEQVRSLRSREMARSAELECQLPRINEVFSKFSSVYCRDVTQPLYVQVDNEPEIAPPLQSYIPDPRVQYQVNTPSLEKFYNFKTANQCLLQTTSANNTRTVYSTPVISTAKAQPSSASHGLYNIASPPRDNQTPYNQAQYNQAPYNPAQYNQAQYNQVQYNQGQYNQGVYMNHEEMPRVHDFFRSFHCDDDAVNDPQPLAHTADFHRSTSSIATLTSQEQEQTANITIPEMVEDAFEIISQDGDYMERMGMDIRMQCILCNWAGPKIILEYHIRKEHAGQIVECAGSECVARYSLGALTARRRCLTHVLQLRGDLYLLSAQYRDPDDFIASLSTLSFEPDAPKTGSMTIYNKVTGEPFTWQGEITDLPLCMPYENSPNCFRLSLSKMDLLPNSANLKLLNRELVVRSPTKVVVGQPELDNIHINLIVKIFD</sequence>
<accession>A0A9R0ERD8</accession>
<gene>
    <name evidence="3" type="primary">LOC118279321</name>
</gene>
<protein>
    <submittedName>
        <fullName evidence="3">Uncharacterized protein LOC118279321</fullName>
    </submittedName>
</protein>
<dbReference type="AlphaFoldDB" id="A0A9R0ERD8"/>
<dbReference type="Proteomes" id="UP000829999">
    <property type="component" value="Chromosome 14"/>
</dbReference>
<feature type="region of interest" description="Disordered" evidence="1">
    <location>
        <begin position="84"/>
        <end position="116"/>
    </location>
</feature>
<keyword evidence="2" id="KW-1185">Reference proteome</keyword>
<evidence type="ECO:0000313" key="2">
    <source>
        <dbReference type="Proteomes" id="UP000829999"/>
    </source>
</evidence>
<feature type="compositionally biased region" description="Basic residues" evidence="1">
    <location>
        <begin position="84"/>
        <end position="94"/>
    </location>
</feature>
<name>A0A9R0ERD8_SPOFR</name>